<keyword evidence="1 3" id="KW-0413">Isomerase</keyword>
<reference evidence="3 4" key="1">
    <citation type="submission" date="2019-08" db="EMBL/GenBank/DDBJ databases">
        <title>In-depth cultivation of the pig gut microbiome towards novel bacterial diversity and tailored functional studies.</title>
        <authorList>
            <person name="Wylensek D."/>
            <person name="Hitch T.C.A."/>
            <person name="Clavel T."/>
        </authorList>
    </citation>
    <scope>NUCLEOTIDE SEQUENCE [LARGE SCALE GENOMIC DNA]</scope>
    <source>
        <strain evidence="3 4">WCA-380-WT-2B</strain>
    </source>
</reference>
<feature type="binding site" evidence="1">
    <location>
        <position position="160"/>
    </location>
    <ligand>
        <name>(6S)-NADPHX</name>
        <dbReference type="ChEBI" id="CHEBI:64076"/>
    </ligand>
</feature>
<proteinExistence type="inferred from homology"/>
<feature type="binding site" evidence="1">
    <location>
        <position position="127"/>
    </location>
    <ligand>
        <name>K(+)</name>
        <dbReference type="ChEBI" id="CHEBI:29103"/>
    </ligand>
</feature>
<feature type="binding site" evidence="1">
    <location>
        <position position="142"/>
    </location>
    <ligand>
        <name>(6S)-NADPHX</name>
        <dbReference type="ChEBI" id="CHEBI:64076"/>
    </ligand>
</feature>
<dbReference type="EC" id="5.1.99.6" evidence="1"/>
<dbReference type="PROSITE" id="PS51385">
    <property type="entry name" value="YJEF_N"/>
    <property type="match status" value="1"/>
</dbReference>
<sequence>MIIVDRETMKNIDAYAINELKIPSICLVERASLAVLNNINLDIRNSFGIVASVGNNGADGMALARNLLSIGKKVEIYIVGDIKKASTDFLINFESCKKMTDKIFEIRTIDDIEFFKNNLEKINTIIDAIFGTGLNRTVSGIYSYVIEIINLSNIFTISIDIPSGYDCDGEMDFGTYVDSDFIVSMQLMKKGLYYDTYFRDKIVVEDIGIAQKAIDKFINI</sequence>
<comment type="function">
    <text evidence="1">Catalyzes the epimerization of the S- and R-forms of NAD(P)HX, a damaged form of NAD(P)H that is a result of enzymatic or heat-dependent hydration. This is a prerequisite for the S-specific NAD(P)H-hydrate dehydratase to allow the repair of both epimers of NAD(P)HX.</text>
</comment>
<dbReference type="EMBL" id="VULQ01000012">
    <property type="protein sequence ID" value="MSS78475.1"/>
    <property type="molecule type" value="Genomic_DNA"/>
</dbReference>
<accession>A0A6N7VGA9</accession>
<feature type="binding site" evidence="1">
    <location>
        <position position="163"/>
    </location>
    <ligand>
        <name>K(+)</name>
        <dbReference type="ChEBI" id="CHEBI:29103"/>
    </ligand>
</feature>
<dbReference type="GO" id="GO:0046872">
    <property type="term" value="F:metal ion binding"/>
    <property type="evidence" value="ECO:0007669"/>
    <property type="project" value="UniProtKB-KW"/>
</dbReference>
<dbReference type="InterPro" id="IPR036652">
    <property type="entry name" value="YjeF_N_dom_sf"/>
</dbReference>
<name>A0A6N7VGA9_9FIRM</name>
<dbReference type="NCBIfam" id="TIGR00197">
    <property type="entry name" value="yjeF_nterm"/>
    <property type="match status" value="1"/>
</dbReference>
<feature type="binding site" evidence="1">
    <location>
        <begin position="55"/>
        <end position="59"/>
    </location>
    <ligand>
        <name>(6S)-NADPHX</name>
        <dbReference type="ChEBI" id="CHEBI:64076"/>
    </ligand>
</feature>
<evidence type="ECO:0000313" key="3">
    <source>
        <dbReference type="EMBL" id="MSS78475.1"/>
    </source>
</evidence>
<dbReference type="Pfam" id="PF03853">
    <property type="entry name" value="YjeF_N"/>
    <property type="match status" value="1"/>
</dbReference>
<evidence type="ECO:0000313" key="4">
    <source>
        <dbReference type="Proteomes" id="UP000441925"/>
    </source>
</evidence>
<dbReference type="InterPro" id="IPR004443">
    <property type="entry name" value="YjeF_N_dom"/>
</dbReference>
<keyword evidence="1" id="KW-0547">Nucleotide-binding</keyword>
<comment type="similarity">
    <text evidence="1">Belongs to the NnrE/AIBP family.</text>
</comment>
<gene>
    <name evidence="1" type="primary">nnrE</name>
    <name evidence="3" type="ORF">FYJ26_08715</name>
</gene>
<dbReference type="HAMAP" id="MF_01966">
    <property type="entry name" value="NADHX_epimerase"/>
    <property type="match status" value="1"/>
</dbReference>
<keyword evidence="1" id="KW-0479">Metal-binding</keyword>
<comment type="catalytic activity">
    <reaction evidence="1">
        <text>(6R)-NADPHX = (6S)-NADPHX</text>
        <dbReference type="Rhea" id="RHEA:32227"/>
        <dbReference type="ChEBI" id="CHEBI:64076"/>
        <dbReference type="ChEBI" id="CHEBI:64077"/>
        <dbReference type="EC" id="5.1.99.6"/>
    </reaction>
</comment>
<comment type="cofactor">
    <cofactor evidence="1">
        <name>K(+)</name>
        <dbReference type="ChEBI" id="CHEBI:29103"/>
    </cofactor>
    <text evidence="1">Binds 1 potassium ion per subunit.</text>
</comment>
<keyword evidence="1" id="KW-0520">NAD</keyword>
<dbReference type="GO" id="GO:0000166">
    <property type="term" value="F:nucleotide binding"/>
    <property type="evidence" value="ECO:0007669"/>
    <property type="project" value="UniProtKB-KW"/>
</dbReference>
<protein>
    <recommendedName>
        <fullName evidence="1">NAD(P)H-hydrate epimerase</fullName>
        <ecNumber evidence="1">5.1.99.6</ecNumber>
    </recommendedName>
    <alternativeName>
        <fullName evidence="1">NAD(P)HX epimerase</fullName>
    </alternativeName>
</protein>
<dbReference type="GO" id="GO:0052856">
    <property type="term" value="F:NAD(P)HX epimerase activity"/>
    <property type="evidence" value="ECO:0007669"/>
    <property type="project" value="UniProtKB-UniRule"/>
</dbReference>
<feature type="binding site" evidence="1">
    <location>
        <begin position="131"/>
        <end position="137"/>
    </location>
    <ligand>
        <name>(6S)-NADPHX</name>
        <dbReference type="ChEBI" id="CHEBI:64076"/>
    </ligand>
</feature>
<organism evidence="3 4">
    <name type="scientific">Anaerococcus porci</name>
    <dbReference type="NCBI Taxonomy" id="2652269"/>
    <lineage>
        <taxon>Bacteria</taxon>
        <taxon>Bacillati</taxon>
        <taxon>Bacillota</taxon>
        <taxon>Tissierellia</taxon>
        <taxon>Tissierellales</taxon>
        <taxon>Peptoniphilaceae</taxon>
        <taxon>Anaerococcus</taxon>
    </lineage>
</organism>
<dbReference type="Proteomes" id="UP000441925">
    <property type="component" value="Unassembled WGS sequence"/>
</dbReference>
<keyword evidence="4" id="KW-1185">Reference proteome</keyword>
<keyword evidence="1" id="KW-0630">Potassium</keyword>
<feature type="domain" description="YjeF N-terminal" evidence="2">
    <location>
        <begin position="9"/>
        <end position="215"/>
    </location>
</feature>
<dbReference type="SUPFAM" id="SSF64153">
    <property type="entry name" value="YjeF N-terminal domain-like"/>
    <property type="match status" value="1"/>
</dbReference>
<comment type="catalytic activity">
    <reaction evidence="1">
        <text>(6R)-NADHX = (6S)-NADHX</text>
        <dbReference type="Rhea" id="RHEA:32215"/>
        <dbReference type="ChEBI" id="CHEBI:64074"/>
        <dbReference type="ChEBI" id="CHEBI:64075"/>
        <dbReference type="EC" id="5.1.99.6"/>
    </reaction>
</comment>
<dbReference type="Gene3D" id="3.40.50.10260">
    <property type="entry name" value="YjeF N-terminal domain"/>
    <property type="match status" value="1"/>
</dbReference>
<comment type="caution">
    <text evidence="3">The sequence shown here is derived from an EMBL/GenBank/DDBJ whole genome shotgun (WGS) entry which is preliminary data.</text>
</comment>
<evidence type="ECO:0000259" key="2">
    <source>
        <dbReference type="PROSITE" id="PS51385"/>
    </source>
</evidence>
<keyword evidence="1" id="KW-0521">NADP</keyword>
<evidence type="ECO:0000256" key="1">
    <source>
        <dbReference type="HAMAP-Rule" id="MF_01966"/>
    </source>
</evidence>
<feature type="binding site" evidence="1">
    <location>
        <position position="56"/>
    </location>
    <ligand>
        <name>K(+)</name>
        <dbReference type="ChEBI" id="CHEBI:29103"/>
    </ligand>
</feature>
<dbReference type="AlphaFoldDB" id="A0A6N7VGA9"/>
<dbReference type="RefSeq" id="WP_154541595.1">
    <property type="nucleotide sequence ID" value="NZ_JAXDSU010000054.1"/>
</dbReference>